<accession>A0A382W6G1</accession>
<evidence type="ECO:0000256" key="1">
    <source>
        <dbReference type="SAM" id="MobiDB-lite"/>
    </source>
</evidence>
<protein>
    <submittedName>
        <fullName evidence="2">Uncharacterized protein</fullName>
    </submittedName>
</protein>
<organism evidence="2">
    <name type="scientific">marine metagenome</name>
    <dbReference type="NCBI Taxonomy" id="408172"/>
    <lineage>
        <taxon>unclassified sequences</taxon>
        <taxon>metagenomes</taxon>
        <taxon>ecological metagenomes</taxon>
    </lineage>
</organism>
<evidence type="ECO:0000313" key="2">
    <source>
        <dbReference type="EMBL" id="SVD54160.1"/>
    </source>
</evidence>
<dbReference type="EMBL" id="UINC01157270">
    <property type="protein sequence ID" value="SVD54160.1"/>
    <property type="molecule type" value="Genomic_DNA"/>
</dbReference>
<feature type="compositionally biased region" description="Gly residues" evidence="1">
    <location>
        <begin position="60"/>
        <end position="72"/>
    </location>
</feature>
<reference evidence="2" key="1">
    <citation type="submission" date="2018-05" db="EMBL/GenBank/DDBJ databases">
        <authorList>
            <person name="Lanie J.A."/>
            <person name="Ng W.-L."/>
            <person name="Kazmierczak K.M."/>
            <person name="Andrzejewski T.M."/>
            <person name="Davidsen T.M."/>
            <person name="Wayne K.J."/>
            <person name="Tettelin H."/>
            <person name="Glass J.I."/>
            <person name="Rusch D."/>
            <person name="Podicherti R."/>
            <person name="Tsui H.-C.T."/>
            <person name="Winkler M.E."/>
        </authorList>
    </citation>
    <scope>NUCLEOTIDE SEQUENCE</scope>
</reference>
<sequence>EQRQPNGADRNGAPQKNDRSQGGDRRGRGHWRRAGGRSLEGYRPNHYHTRPTDGLCAAGGLAGQGRAGGSNGKGRFRRWRTTRRPRCQYGHHRGQRPGVPERGQPFFGQRKRQRKTETSQATTV</sequence>
<feature type="non-terminal residue" evidence="2">
    <location>
        <position position="124"/>
    </location>
</feature>
<feature type="region of interest" description="Disordered" evidence="1">
    <location>
        <begin position="1"/>
        <end position="124"/>
    </location>
</feature>
<name>A0A382W6G1_9ZZZZ</name>
<feature type="non-terminal residue" evidence="2">
    <location>
        <position position="1"/>
    </location>
</feature>
<proteinExistence type="predicted"/>
<feature type="compositionally biased region" description="Basic residues" evidence="1">
    <location>
        <begin position="74"/>
        <end position="95"/>
    </location>
</feature>
<gene>
    <name evidence="2" type="ORF">METZ01_LOCUS407014</name>
</gene>
<dbReference type="AlphaFoldDB" id="A0A382W6G1"/>
<feature type="compositionally biased region" description="Basic and acidic residues" evidence="1">
    <location>
        <begin position="16"/>
        <end position="26"/>
    </location>
</feature>